<feature type="domain" description="Response regulatory" evidence="7">
    <location>
        <begin position="7"/>
        <end position="116"/>
    </location>
</feature>
<protein>
    <submittedName>
        <fullName evidence="8">Response regulator</fullName>
    </submittedName>
</protein>
<feature type="modified residue" description="4-aspartylphosphate" evidence="6">
    <location>
        <position position="54"/>
    </location>
</feature>
<reference evidence="8 9" key="1">
    <citation type="journal article" date="2007" name="Int. J. Syst. Evol. Microbiol.">
        <title>Natronorubrum sulfidifaciens sp. nov., an extremely haloalkaliphilic archaeon isolated from Aiding salt lake in Xin-Jiang, China.</title>
        <authorList>
            <person name="Cui H.L."/>
            <person name="Tohty D."/>
            <person name="Liu H.C."/>
            <person name="Liu S.J."/>
            <person name="Oren A."/>
            <person name="Zhou P.J."/>
        </authorList>
    </citation>
    <scope>NUCLEOTIDE SEQUENCE [LARGE SCALE GENOMIC DNA]</scope>
    <source>
        <strain evidence="8 9">7-3</strain>
    </source>
</reference>
<evidence type="ECO:0000256" key="3">
    <source>
        <dbReference type="ARBA" id="ARBA00023015"/>
    </source>
</evidence>
<name>A0A5P9P5R3_9EURY</name>
<keyword evidence="4" id="KW-0238">DNA-binding</keyword>
<dbReference type="GO" id="GO:0005829">
    <property type="term" value="C:cytosol"/>
    <property type="evidence" value="ECO:0007669"/>
    <property type="project" value="TreeGrafter"/>
</dbReference>
<evidence type="ECO:0000259" key="7">
    <source>
        <dbReference type="PROSITE" id="PS50110"/>
    </source>
</evidence>
<dbReference type="Gene3D" id="3.40.50.2300">
    <property type="match status" value="1"/>
</dbReference>
<organism evidence="8 9">
    <name type="scientific">Natronorubrum aibiense</name>
    <dbReference type="NCBI Taxonomy" id="348826"/>
    <lineage>
        <taxon>Archaea</taxon>
        <taxon>Methanobacteriati</taxon>
        <taxon>Methanobacteriota</taxon>
        <taxon>Stenosarchaea group</taxon>
        <taxon>Halobacteria</taxon>
        <taxon>Halobacteriales</taxon>
        <taxon>Natrialbaceae</taxon>
        <taxon>Natronorubrum</taxon>
    </lineage>
</organism>
<evidence type="ECO:0000313" key="8">
    <source>
        <dbReference type="EMBL" id="QFU83505.1"/>
    </source>
</evidence>
<dbReference type="Pfam" id="PF00072">
    <property type="entry name" value="Response_reg"/>
    <property type="match status" value="1"/>
</dbReference>
<sequence length="193" mass="21766">MTTETPSVLIVEDEPDLARLYAAWLEGSYDVETVSTGERALDAIDETIDIVLLDRRMPGLSGETVLSTVRERDLACRVAMVSAVEPDFDVIGMGFDDYLVKPASKDELRRIVEHLVLRTSYDEQLQEYFSLASTKAVLDAETTEAERKSSDEYAQLQDRLALCRVRLDETMTELLEQGGYRRLYQDLASESIS</sequence>
<keyword evidence="2" id="KW-0902">Two-component regulatory system</keyword>
<evidence type="ECO:0000256" key="5">
    <source>
        <dbReference type="ARBA" id="ARBA00023163"/>
    </source>
</evidence>
<dbReference type="InterPro" id="IPR013971">
    <property type="entry name" value="HalX_domain"/>
</dbReference>
<dbReference type="KEGG" id="nas:GCU68_13615"/>
<dbReference type="InterPro" id="IPR039420">
    <property type="entry name" value="WalR-like"/>
</dbReference>
<dbReference type="Proteomes" id="UP000326170">
    <property type="component" value="Chromosome"/>
</dbReference>
<dbReference type="SMART" id="SM00448">
    <property type="entry name" value="REC"/>
    <property type="match status" value="1"/>
</dbReference>
<dbReference type="RefSeq" id="WP_152942460.1">
    <property type="nucleotide sequence ID" value="NZ_CP045488.1"/>
</dbReference>
<dbReference type="GO" id="GO:0006355">
    <property type="term" value="P:regulation of DNA-templated transcription"/>
    <property type="evidence" value="ECO:0007669"/>
    <property type="project" value="TreeGrafter"/>
</dbReference>
<dbReference type="PANTHER" id="PTHR48111:SF1">
    <property type="entry name" value="TWO-COMPONENT RESPONSE REGULATOR ORR33"/>
    <property type="match status" value="1"/>
</dbReference>
<evidence type="ECO:0000313" key="9">
    <source>
        <dbReference type="Proteomes" id="UP000326170"/>
    </source>
</evidence>
<evidence type="ECO:0000256" key="6">
    <source>
        <dbReference type="PROSITE-ProRule" id="PRU00169"/>
    </source>
</evidence>
<dbReference type="GeneID" id="42302100"/>
<dbReference type="InterPro" id="IPR001789">
    <property type="entry name" value="Sig_transdc_resp-reg_receiver"/>
</dbReference>
<dbReference type="GO" id="GO:0032993">
    <property type="term" value="C:protein-DNA complex"/>
    <property type="evidence" value="ECO:0007669"/>
    <property type="project" value="TreeGrafter"/>
</dbReference>
<keyword evidence="1 6" id="KW-0597">Phosphoprotein</keyword>
<gene>
    <name evidence="8" type="ORF">GCU68_13615</name>
</gene>
<dbReference type="Pfam" id="PF08663">
    <property type="entry name" value="HalX"/>
    <property type="match status" value="1"/>
</dbReference>
<keyword evidence="3" id="KW-0805">Transcription regulation</keyword>
<evidence type="ECO:0000256" key="1">
    <source>
        <dbReference type="ARBA" id="ARBA00022553"/>
    </source>
</evidence>
<accession>A0A5P9P5R3</accession>
<dbReference type="PANTHER" id="PTHR48111">
    <property type="entry name" value="REGULATOR OF RPOS"/>
    <property type="match status" value="1"/>
</dbReference>
<evidence type="ECO:0000256" key="2">
    <source>
        <dbReference type="ARBA" id="ARBA00023012"/>
    </source>
</evidence>
<dbReference type="EMBL" id="CP045488">
    <property type="protein sequence ID" value="QFU83505.1"/>
    <property type="molecule type" value="Genomic_DNA"/>
</dbReference>
<dbReference type="OrthoDB" id="86314at2157"/>
<dbReference type="SUPFAM" id="SSF52172">
    <property type="entry name" value="CheY-like"/>
    <property type="match status" value="1"/>
</dbReference>
<dbReference type="GO" id="GO:0000976">
    <property type="term" value="F:transcription cis-regulatory region binding"/>
    <property type="evidence" value="ECO:0007669"/>
    <property type="project" value="TreeGrafter"/>
</dbReference>
<keyword evidence="5" id="KW-0804">Transcription</keyword>
<keyword evidence="9" id="KW-1185">Reference proteome</keyword>
<proteinExistence type="predicted"/>
<evidence type="ECO:0000256" key="4">
    <source>
        <dbReference type="ARBA" id="ARBA00023125"/>
    </source>
</evidence>
<dbReference type="PROSITE" id="PS50110">
    <property type="entry name" value="RESPONSE_REGULATORY"/>
    <property type="match status" value="1"/>
</dbReference>
<dbReference type="GO" id="GO:0000156">
    <property type="term" value="F:phosphorelay response regulator activity"/>
    <property type="evidence" value="ECO:0007669"/>
    <property type="project" value="TreeGrafter"/>
</dbReference>
<dbReference type="InterPro" id="IPR011006">
    <property type="entry name" value="CheY-like_superfamily"/>
</dbReference>
<dbReference type="AlphaFoldDB" id="A0A5P9P5R3"/>